<dbReference type="Pfam" id="PF07695">
    <property type="entry name" value="7TMR-DISM_7TM"/>
    <property type="match status" value="1"/>
</dbReference>
<feature type="transmembrane region" description="Helical" evidence="10">
    <location>
        <begin position="238"/>
        <end position="254"/>
    </location>
</feature>
<dbReference type="Proteomes" id="UP001303902">
    <property type="component" value="Chromosome"/>
</dbReference>
<dbReference type="InterPro" id="IPR036890">
    <property type="entry name" value="HATPase_C_sf"/>
</dbReference>
<evidence type="ECO:0000256" key="4">
    <source>
        <dbReference type="ARBA" id="ARBA00022679"/>
    </source>
</evidence>
<dbReference type="InterPro" id="IPR011623">
    <property type="entry name" value="7TMR_DISM_rcpt_extracell_dom1"/>
</dbReference>
<comment type="catalytic activity">
    <reaction evidence="1">
        <text>ATP + protein L-histidine = ADP + protein N-phospho-L-histidine.</text>
        <dbReference type="EC" id="2.7.13.3"/>
    </reaction>
</comment>
<dbReference type="RefSeq" id="WP_317968819.1">
    <property type="nucleotide sequence ID" value="NZ_CP129118.1"/>
</dbReference>
<dbReference type="Pfam" id="PF00512">
    <property type="entry name" value="HisKA"/>
    <property type="match status" value="1"/>
</dbReference>
<keyword evidence="10" id="KW-1133">Transmembrane helix</keyword>
<keyword evidence="7 13" id="KW-0067">ATP-binding</keyword>
<evidence type="ECO:0000256" key="1">
    <source>
        <dbReference type="ARBA" id="ARBA00000085"/>
    </source>
</evidence>
<proteinExistence type="predicted"/>
<dbReference type="CDD" id="cd16922">
    <property type="entry name" value="HATPase_EvgS-ArcB-TorS-like"/>
    <property type="match status" value="1"/>
</dbReference>
<dbReference type="PRINTS" id="PR00344">
    <property type="entry name" value="BCTRLSENSOR"/>
</dbReference>
<dbReference type="InterPro" id="IPR011006">
    <property type="entry name" value="CheY-like_superfamily"/>
</dbReference>
<dbReference type="InterPro" id="IPR008979">
    <property type="entry name" value="Galactose-bd-like_sf"/>
</dbReference>
<dbReference type="Pfam" id="PF00072">
    <property type="entry name" value="Response_reg"/>
    <property type="match status" value="1"/>
</dbReference>
<dbReference type="PANTHER" id="PTHR43047">
    <property type="entry name" value="TWO-COMPONENT HISTIDINE PROTEIN KINASE"/>
    <property type="match status" value="1"/>
</dbReference>
<evidence type="ECO:0000313" key="13">
    <source>
        <dbReference type="EMBL" id="WOV88102.1"/>
    </source>
</evidence>
<keyword evidence="10" id="KW-0472">Membrane</keyword>
<dbReference type="SUPFAM" id="SSF47384">
    <property type="entry name" value="Homodimeric domain of signal transducing histidine kinase"/>
    <property type="match status" value="1"/>
</dbReference>
<feature type="transmembrane region" description="Helical" evidence="10">
    <location>
        <begin position="208"/>
        <end position="231"/>
    </location>
</feature>
<feature type="modified residue" description="4-aspartylphosphate" evidence="9">
    <location>
        <position position="736"/>
    </location>
</feature>
<evidence type="ECO:0000256" key="6">
    <source>
        <dbReference type="ARBA" id="ARBA00022777"/>
    </source>
</evidence>
<dbReference type="EMBL" id="CP129118">
    <property type="protein sequence ID" value="WOV88102.1"/>
    <property type="molecule type" value="Genomic_DNA"/>
</dbReference>
<dbReference type="Gene3D" id="3.30.565.10">
    <property type="entry name" value="Histidine kinase-like ATPase, C-terminal domain"/>
    <property type="match status" value="2"/>
</dbReference>
<dbReference type="SUPFAM" id="SSF55874">
    <property type="entry name" value="ATPase domain of HSP90 chaperone/DNA topoisomerase II/histidine kinase"/>
    <property type="match status" value="2"/>
</dbReference>
<evidence type="ECO:0000256" key="3">
    <source>
        <dbReference type="ARBA" id="ARBA00022553"/>
    </source>
</evidence>
<evidence type="ECO:0000259" key="12">
    <source>
        <dbReference type="PROSITE" id="PS50110"/>
    </source>
</evidence>
<evidence type="ECO:0000256" key="7">
    <source>
        <dbReference type="ARBA" id="ARBA00022840"/>
    </source>
</evidence>
<keyword evidence="6" id="KW-0418">Kinase</keyword>
<dbReference type="InterPro" id="IPR003661">
    <property type="entry name" value="HisK_dim/P_dom"/>
</dbReference>
<feature type="domain" description="Response regulatory" evidence="12">
    <location>
        <begin position="687"/>
        <end position="803"/>
    </location>
</feature>
<feature type="transmembrane region" description="Helical" evidence="10">
    <location>
        <begin position="274"/>
        <end position="295"/>
    </location>
</feature>
<keyword evidence="5" id="KW-0547">Nucleotide-binding</keyword>
<dbReference type="Gene3D" id="1.10.287.130">
    <property type="match status" value="1"/>
</dbReference>
<dbReference type="InterPro" id="IPR010559">
    <property type="entry name" value="Sig_transdc_His_kin_internal"/>
</dbReference>
<keyword evidence="8" id="KW-0902">Two-component regulatory system</keyword>
<accession>A0ABZ0L6A6</accession>
<sequence length="1011" mass="113697">MNRKKLIVLTGSLLVVLLSFRLIWLSHHTGEHLPTVQNGVLDLRETDFTNQALRLDGEWQFYPWELIESAKSSSNPQIITLPGKWKETLSASTDEENPPYLYGTYSVKILLNENEWAEPFALYVKDIRSASKVFINGQEMMGQGSVAEQENGFVGKVKPYMLQIDSTLQEIDLVIQVADKAGNRMSGIKEPIQFGNLSAIERSRTVSMLYQILSASVLVLHFIFAVIIYIGFSRRMELLYLAVVFGSAAFSILLDDDRVLLMLFPGIPDSVWSLLFYSSYVTSVIFLMLFFKRLLAKSLTSSKWLTVNFQLFLILYILYIVLLLAGVRSVWSPLFSIIMLVVPMLIAISLFYIVRKGTTGAIYLLFAMICIANNIAWASLKSNQLLILPYYPFDLILAVIFFAVFWFKQFFQVTEESQALADRLQRTNDRKDEFLANTSHELRNPLHGIMNISQTIYETENQLSEENRKNMETLLTVSKRMSIILNDLMDVQKLKEGGIQLHLTDVDISAVASSVIDTVRFMTKGKDISFHIAISHKFPYVYGDENRLFQILFNLIHNAVKYTECGEIGVTAKMDGKFAVIEVKDAGIGIAQEALTTIFQPYEQVDASMTAMGNGLGLGLAICDELVQLHGGQLTVDSVVNEGSTFTFTIPFGKARTEPITAYRAIESFKVPLTEQTSAINLEKQPKILIVDDDPVNVSIIEQIMTANEFTVQTCLSGEAALELLNKGKWDLVITDVMMPRMSGYELTEKIRERFTIAELPILLLTARSQLEDVQTGFHYGANDYITKPVDRVELIIRVKALTNLRKALTERIAMEAAWLQAQIQPHFLFNTLNTIAALSHEDPKKMMKLIEQFGNYLNISFATRNLQELVPLDQELQLVKSYVYIELERFCDRLTVEWDVQVSSNVMVPPLAIQTLVENAIKHGVLKKAEGGTVTISIIAHSEAVDIAIMDDGVGIAAEKLKNLLNKADENQSGIGLVNTDKRLRQLFGTGLRISSEVNKGTTMSFTVPL</sequence>
<evidence type="ECO:0000256" key="8">
    <source>
        <dbReference type="ARBA" id="ARBA00023012"/>
    </source>
</evidence>
<dbReference type="InterPro" id="IPR005467">
    <property type="entry name" value="His_kinase_dom"/>
</dbReference>
<dbReference type="Gene3D" id="3.40.50.2300">
    <property type="match status" value="1"/>
</dbReference>
<evidence type="ECO:0000256" key="9">
    <source>
        <dbReference type="PROSITE-ProRule" id="PRU00169"/>
    </source>
</evidence>
<dbReference type="PROSITE" id="PS50109">
    <property type="entry name" value="HIS_KIN"/>
    <property type="match status" value="2"/>
</dbReference>
<dbReference type="SUPFAM" id="SSF49785">
    <property type="entry name" value="Galactose-binding domain-like"/>
    <property type="match status" value="1"/>
</dbReference>
<evidence type="ECO:0000256" key="2">
    <source>
        <dbReference type="ARBA" id="ARBA00012438"/>
    </source>
</evidence>
<dbReference type="Gene3D" id="2.60.120.260">
    <property type="entry name" value="Galactose-binding domain-like"/>
    <property type="match status" value="1"/>
</dbReference>
<evidence type="ECO:0000256" key="10">
    <source>
        <dbReference type="SAM" id="Phobius"/>
    </source>
</evidence>
<dbReference type="CDD" id="cd17574">
    <property type="entry name" value="REC_OmpR"/>
    <property type="match status" value="1"/>
</dbReference>
<keyword evidence="4" id="KW-0808">Transferase</keyword>
<feature type="transmembrane region" description="Helical" evidence="10">
    <location>
        <begin position="307"/>
        <end position="327"/>
    </location>
</feature>
<feature type="transmembrane region" description="Helical" evidence="10">
    <location>
        <begin position="386"/>
        <end position="407"/>
    </location>
</feature>
<feature type="domain" description="Histidine kinase" evidence="11">
    <location>
        <begin position="913"/>
        <end position="1011"/>
    </location>
</feature>
<dbReference type="GO" id="GO:0005524">
    <property type="term" value="F:ATP binding"/>
    <property type="evidence" value="ECO:0007669"/>
    <property type="project" value="UniProtKB-KW"/>
</dbReference>
<dbReference type="InterPro" id="IPR036097">
    <property type="entry name" value="HisK_dim/P_sf"/>
</dbReference>
<feature type="transmembrane region" description="Helical" evidence="10">
    <location>
        <begin position="361"/>
        <end position="380"/>
    </location>
</feature>
<dbReference type="PROSITE" id="PS50110">
    <property type="entry name" value="RESPONSE_REGULATORY"/>
    <property type="match status" value="1"/>
</dbReference>
<dbReference type="SMART" id="SM00388">
    <property type="entry name" value="HisKA"/>
    <property type="match status" value="1"/>
</dbReference>
<evidence type="ECO:0000256" key="5">
    <source>
        <dbReference type="ARBA" id="ARBA00022741"/>
    </source>
</evidence>
<feature type="domain" description="Histidine kinase" evidence="11">
    <location>
        <begin position="437"/>
        <end position="654"/>
    </location>
</feature>
<dbReference type="Pfam" id="PF02518">
    <property type="entry name" value="HATPase_c"/>
    <property type="match status" value="2"/>
</dbReference>
<keyword evidence="10" id="KW-0812">Transmembrane</keyword>
<dbReference type="InterPro" id="IPR001789">
    <property type="entry name" value="Sig_transdc_resp-reg_receiver"/>
</dbReference>
<dbReference type="SMART" id="SM00387">
    <property type="entry name" value="HATPase_c"/>
    <property type="match status" value="2"/>
</dbReference>
<dbReference type="Pfam" id="PF06580">
    <property type="entry name" value="His_kinase"/>
    <property type="match status" value="1"/>
</dbReference>
<dbReference type="PANTHER" id="PTHR43047:SF72">
    <property type="entry name" value="OSMOSENSING HISTIDINE PROTEIN KINASE SLN1"/>
    <property type="match status" value="1"/>
</dbReference>
<dbReference type="SUPFAM" id="SSF52172">
    <property type="entry name" value="CheY-like"/>
    <property type="match status" value="1"/>
</dbReference>
<dbReference type="EC" id="2.7.13.3" evidence="2"/>
<dbReference type="InterPro" id="IPR004358">
    <property type="entry name" value="Sig_transdc_His_kin-like_C"/>
</dbReference>
<protein>
    <recommendedName>
        <fullName evidence="2">histidine kinase</fullName>
        <ecNumber evidence="2">2.7.13.3</ecNumber>
    </recommendedName>
</protein>
<organism evidence="13 14">
    <name type="scientific">Sporosarcina oncorhynchi</name>
    <dbReference type="NCBI Taxonomy" id="3056444"/>
    <lineage>
        <taxon>Bacteria</taxon>
        <taxon>Bacillati</taxon>
        <taxon>Bacillota</taxon>
        <taxon>Bacilli</taxon>
        <taxon>Bacillales</taxon>
        <taxon>Caryophanaceae</taxon>
        <taxon>Sporosarcina</taxon>
    </lineage>
</organism>
<dbReference type="SMART" id="SM00448">
    <property type="entry name" value="REC"/>
    <property type="match status" value="1"/>
</dbReference>
<name>A0ABZ0L6A6_9BACL</name>
<feature type="transmembrane region" description="Helical" evidence="10">
    <location>
        <begin position="333"/>
        <end position="354"/>
    </location>
</feature>
<reference evidence="13 14" key="1">
    <citation type="submission" date="2023-06" db="EMBL/GenBank/DDBJ databases">
        <title>Sporosarcina sp. nov., isolated from Korean tranditional fermented seafood 'Jeotgal'.</title>
        <authorList>
            <person name="Yang A.I."/>
            <person name="Shin N.-R."/>
        </authorList>
    </citation>
    <scope>NUCLEOTIDE SEQUENCE [LARGE SCALE GENOMIC DNA]</scope>
    <source>
        <strain evidence="13 14">T2O-4</strain>
    </source>
</reference>
<gene>
    <name evidence="13" type="ORF">QWT69_02975</name>
</gene>
<dbReference type="InterPro" id="IPR003594">
    <property type="entry name" value="HATPase_dom"/>
</dbReference>
<keyword evidence="14" id="KW-1185">Reference proteome</keyword>
<evidence type="ECO:0000313" key="14">
    <source>
        <dbReference type="Proteomes" id="UP001303902"/>
    </source>
</evidence>
<evidence type="ECO:0000259" key="11">
    <source>
        <dbReference type="PROSITE" id="PS50109"/>
    </source>
</evidence>
<dbReference type="CDD" id="cd00082">
    <property type="entry name" value="HisKA"/>
    <property type="match status" value="1"/>
</dbReference>
<keyword evidence="3 9" id="KW-0597">Phosphoprotein</keyword>